<gene>
    <name evidence="3" type="ORF">ACFQ27_14765</name>
</gene>
<evidence type="ECO:0000259" key="2">
    <source>
        <dbReference type="PROSITE" id="PS50405"/>
    </source>
</evidence>
<dbReference type="SUPFAM" id="SSF52833">
    <property type="entry name" value="Thioredoxin-like"/>
    <property type="match status" value="1"/>
</dbReference>
<dbReference type="PANTHER" id="PTHR44051:SF8">
    <property type="entry name" value="GLUTATHIONE S-TRANSFERASE GSTA"/>
    <property type="match status" value="1"/>
</dbReference>
<feature type="domain" description="GST N-terminal" evidence="1">
    <location>
        <begin position="1"/>
        <end position="82"/>
    </location>
</feature>
<dbReference type="Gene3D" id="1.20.1050.10">
    <property type="match status" value="1"/>
</dbReference>
<reference evidence="4" key="1">
    <citation type="journal article" date="2019" name="Int. J. Syst. Evol. Microbiol.">
        <title>The Global Catalogue of Microorganisms (GCM) 10K type strain sequencing project: providing services to taxonomists for standard genome sequencing and annotation.</title>
        <authorList>
            <consortium name="The Broad Institute Genomics Platform"/>
            <consortium name="The Broad Institute Genome Sequencing Center for Infectious Disease"/>
            <person name="Wu L."/>
            <person name="Ma J."/>
        </authorList>
    </citation>
    <scope>NUCLEOTIDE SEQUENCE [LARGE SCALE GENOMIC DNA]</scope>
    <source>
        <strain evidence="4">CCUG 55074</strain>
    </source>
</reference>
<comment type="caution">
    <text evidence="3">The sequence shown here is derived from an EMBL/GenBank/DDBJ whole genome shotgun (WGS) entry which is preliminary data.</text>
</comment>
<evidence type="ECO:0000313" key="3">
    <source>
        <dbReference type="EMBL" id="MFD1191850.1"/>
    </source>
</evidence>
<dbReference type="InterPro" id="IPR034345">
    <property type="entry name" value="Gtt2-like_N"/>
</dbReference>
<dbReference type="CDD" id="cd03051">
    <property type="entry name" value="GST_N_GTT2_like"/>
    <property type="match status" value="1"/>
</dbReference>
<protein>
    <submittedName>
        <fullName evidence="3">Glutathione S-transferase family protein</fullName>
    </submittedName>
</protein>
<dbReference type="SFLD" id="SFLDS00019">
    <property type="entry name" value="Glutathione_Transferase_(cytos"/>
    <property type="match status" value="1"/>
</dbReference>
<evidence type="ECO:0000259" key="1">
    <source>
        <dbReference type="PROSITE" id="PS50404"/>
    </source>
</evidence>
<dbReference type="PANTHER" id="PTHR44051">
    <property type="entry name" value="GLUTATHIONE S-TRANSFERASE-RELATED"/>
    <property type="match status" value="1"/>
</dbReference>
<dbReference type="Proteomes" id="UP001597216">
    <property type="component" value="Unassembled WGS sequence"/>
</dbReference>
<name>A0ABW3T481_9CAUL</name>
<keyword evidence="4" id="KW-1185">Reference proteome</keyword>
<organism evidence="3 4">
    <name type="scientific">Phenylobacterium conjunctum</name>
    <dbReference type="NCBI Taxonomy" id="1298959"/>
    <lineage>
        <taxon>Bacteria</taxon>
        <taxon>Pseudomonadati</taxon>
        <taxon>Pseudomonadota</taxon>
        <taxon>Alphaproteobacteria</taxon>
        <taxon>Caulobacterales</taxon>
        <taxon>Caulobacteraceae</taxon>
        <taxon>Phenylobacterium</taxon>
    </lineage>
</organism>
<evidence type="ECO:0000313" key="4">
    <source>
        <dbReference type="Proteomes" id="UP001597216"/>
    </source>
</evidence>
<sequence>MKLYDTPLAPNPRRVRWFMAEKGIEDIEVITLSLMDGGHKTPDYLAKFGLANVPALELDDGTAITESLAICRYLESLYPQPNLFGRDAKETAVIEMWTRRSEMMVATPFMLAVRHLHPAMGALEKQEPVIGEHNKAGALRALKILDRQLEGRDWIAADRLTIADIVAFIGIDFTRMLKLALPEDLKNVTRWHQAMRERPAAKAGMPTR</sequence>
<dbReference type="InterPro" id="IPR004046">
    <property type="entry name" value="GST_C"/>
</dbReference>
<accession>A0ABW3T481</accession>
<dbReference type="InterPro" id="IPR036249">
    <property type="entry name" value="Thioredoxin-like_sf"/>
</dbReference>
<dbReference type="InterPro" id="IPR010987">
    <property type="entry name" value="Glutathione-S-Trfase_C-like"/>
</dbReference>
<feature type="domain" description="GST C-terminal" evidence="2">
    <location>
        <begin position="87"/>
        <end position="208"/>
    </location>
</feature>
<dbReference type="EMBL" id="JBHTLQ010000036">
    <property type="protein sequence ID" value="MFD1191850.1"/>
    <property type="molecule type" value="Genomic_DNA"/>
</dbReference>
<dbReference type="Pfam" id="PF13409">
    <property type="entry name" value="GST_N_2"/>
    <property type="match status" value="1"/>
</dbReference>
<dbReference type="PROSITE" id="PS50405">
    <property type="entry name" value="GST_CTER"/>
    <property type="match status" value="1"/>
</dbReference>
<dbReference type="RefSeq" id="WP_377354117.1">
    <property type="nucleotide sequence ID" value="NZ_JBHTLQ010000036.1"/>
</dbReference>
<dbReference type="SUPFAM" id="SSF47616">
    <property type="entry name" value="GST C-terminal domain-like"/>
    <property type="match status" value="1"/>
</dbReference>
<dbReference type="PROSITE" id="PS50404">
    <property type="entry name" value="GST_NTER"/>
    <property type="match status" value="1"/>
</dbReference>
<proteinExistence type="predicted"/>
<dbReference type="InterPro" id="IPR036282">
    <property type="entry name" value="Glutathione-S-Trfase_C_sf"/>
</dbReference>
<dbReference type="InterPro" id="IPR004045">
    <property type="entry name" value="Glutathione_S-Trfase_N"/>
</dbReference>
<dbReference type="Gene3D" id="3.40.30.10">
    <property type="entry name" value="Glutaredoxin"/>
    <property type="match status" value="1"/>
</dbReference>
<dbReference type="Pfam" id="PF00043">
    <property type="entry name" value="GST_C"/>
    <property type="match status" value="1"/>
</dbReference>
<dbReference type="InterPro" id="IPR040079">
    <property type="entry name" value="Glutathione_S-Trfase"/>
</dbReference>
<dbReference type="SFLD" id="SFLDG00358">
    <property type="entry name" value="Main_(cytGST)"/>
    <property type="match status" value="1"/>
</dbReference>